<dbReference type="SUPFAM" id="SSF54001">
    <property type="entry name" value="Cysteine proteinases"/>
    <property type="match status" value="1"/>
</dbReference>
<accession>A0A443S0V0</accession>
<proteinExistence type="predicted"/>
<keyword evidence="2" id="KW-1185">Reference proteome</keyword>
<protein>
    <recommendedName>
        <fullName evidence="3">Ubiquitin-like protease family profile domain-containing protein</fullName>
    </recommendedName>
</protein>
<organism evidence="1 2">
    <name type="scientific">Leptotrombidium deliense</name>
    <dbReference type="NCBI Taxonomy" id="299467"/>
    <lineage>
        <taxon>Eukaryota</taxon>
        <taxon>Metazoa</taxon>
        <taxon>Ecdysozoa</taxon>
        <taxon>Arthropoda</taxon>
        <taxon>Chelicerata</taxon>
        <taxon>Arachnida</taxon>
        <taxon>Acari</taxon>
        <taxon>Acariformes</taxon>
        <taxon>Trombidiformes</taxon>
        <taxon>Prostigmata</taxon>
        <taxon>Anystina</taxon>
        <taxon>Parasitengona</taxon>
        <taxon>Trombiculoidea</taxon>
        <taxon>Trombiculidae</taxon>
        <taxon>Leptotrombidium</taxon>
    </lineage>
</organism>
<dbReference type="EMBL" id="NCKV01013473">
    <property type="protein sequence ID" value="RWS21149.1"/>
    <property type="molecule type" value="Genomic_DNA"/>
</dbReference>
<dbReference type="VEuPathDB" id="VectorBase:LDEU010891"/>
<reference evidence="1 2" key="1">
    <citation type="journal article" date="2018" name="Gigascience">
        <title>Genomes of trombidid mites reveal novel predicted allergens and laterally-transferred genes associated with secondary metabolism.</title>
        <authorList>
            <person name="Dong X."/>
            <person name="Chaisiri K."/>
            <person name="Xia D."/>
            <person name="Armstrong S.D."/>
            <person name="Fang Y."/>
            <person name="Donnelly M.J."/>
            <person name="Kadowaki T."/>
            <person name="McGarry J.W."/>
            <person name="Darby A.C."/>
            <person name="Makepeace B.L."/>
        </authorList>
    </citation>
    <scope>NUCLEOTIDE SEQUENCE [LARGE SCALE GENOMIC DNA]</scope>
    <source>
        <strain evidence="1">UoL-UT</strain>
    </source>
</reference>
<evidence type="ECO:0000313" key="2">
    <source>
        <dbReference type="Proteomes" id="UP000288716"/>
    </source>
</evidence>
<name>A0A443S0V0_9ACAR</name>
<evidence type="ECO:0000313" key="1">
    <source>
        <dbReference type="EMBL" id="RWS21149.1"/>
    </source>
</evidence>
<dbReference type="InterPro" id="IPR038765">
    <property type="entry name" value="Papain-like_cys_pep_sf"/>
</dbReference>
<dbReference type="OrthoDB" id="6430792at2759"/>
<dbReference type="AlphaFoldDB" id="A0A443S0V0"/>
<comment type="caution">
    <text evidence="1">The sequence shown here is derived from an EMBL/GenBank/DDBJ whole genome shotgun (WGS) entry which is preliminary data.</text>
</comment>
<sequence>MKTEEIHRALKNVEHYAGVHPRNHLPEAQRNITFVANTDTCLEKGTHWVAIYVKNNTAEYFDSFGLPPLTKDFVSFLNNYALWSYNTVTIQDVDSKKCGDFCIAFVKQRSKGVKYSNFIKSFSDGTRIILYKQAHTRLTLIRQLAIID</sequence>
<dbReference type="Proteomes" id="UP000288716">
    <property type="component" value="Unassembled WGS sequence"/>
</dbReference>
<evidence type="ECO:0008006" key="3">
    <source>
        <dbReference type="Google" id="ProtNLM"/>
    </source>
</evidence>
<gene>
    <name evidence="1" type="ORF">B4U80_07887</name>
</gene>
<dbReference type="Gene3D" id="3.40.395.10">
    <property type="entry name" value="Adenoviral Proteinase, Chain A"/>
    <property type="match status" value="1"/>
</dbReference>